<dbReference type="Proteomes" id="UP000070700">
    <property type="component" value="Unassembled WGS sequence"/>
</dbReference>
<accession>A0A194XHR7</accession>
<dbReference type="KEGG" id="psco:LY89DRAFT_457799"/>
<proteinExistence type="predicted"/>
<gene>
    <name evidence="1" type="ORF">LY89DRAFT_457799</name>
</gene>
<organism evidence="1 2">
    <name type="scientific">Mollisia scopiformis</name>
    <name type="common">Conifer needle endophyte fungus</name>
    <name type="synonym">Phialocephala scopiformis</name>
    <dbReference type="NCBI Taxonomy" id="149040"/>
    <lineage>
        <taxon>Eukaryota</taxon>
        <taxon>Fungi</taxon>
        <taxon>Dikarya</taxon>
        <taxon>Ascomycota</taxon>
        <taxon>Pezizomycotina</taxon>
        <taxon>Leotiomycetes</taxon>
        <taxon>Helotiales</taxon>
        <taxon>Mollisiaceae</taxon>
        <taxon>Mollisia</taxon>
    </lineage>
</organism>
<name>A0A194XHR7_MOLSC</name>
<keyword evidence="2" id="KW-1185">Reference proteome</keyword>
<evidence type="ECO:0000313" key="1">
    <source>
        <dbReference type="EMBL" id="KUJ19674.1"/>
    </source>
</evidence>
<sequence>MMDGLNMLCNLCGDLFRGRCEWRTKLLLLRVFLHQGKDISEVLTVEALAFRGHQCLLCCRLLREIKKRRHMKDLDATSKLTVRRRLMDDEVRISAEKGVKFCIGELCCQFTKLSSIEHMVSCPAKMEQNTGSQTSIGLARTWLDCCLSTHRSAFGSKRD</sequence>
<protein>
    <submittedName>
        <fullName evidence="1">Uncharacterized protein</fullName>
    </submittedName>
</protein>
<evidence type="ECO:0000313" key="2">
    <source>
        <dbReference type="Proteomes" id="UP000070700"/>
    </source>
</evidence>
<dbReference type="AlphaFoldDB" id="A0A194XHR7"/>
<dbReference type="GeneID" id="28817384"/>
<dbReference type="InParanoid" id="A0A194XHR7"/>
<reference evidence="1 2" key="1">
    <citation type="submission" date="2015-10" db="EMBL/GenBank/DDBJ databases">
        <title>Full genome of DAOMC 229536 Phialocephala scopiformis, a fungal endophyte of spruce producing the potent anti-insectan compound rugulosin.</title>
        <authorList>
            <consortium name="DOE Joint Genome Institute"/>
            <person name="Walker A.K."/>
            <person name="Frasz S.L."/>
            <person name="Seifert K.A."/>
            <person name="Miller J.D."/>
            <person name="Mondo S.J."/>
            <person name="Labutti K."/>
            <person name="Lipzen A."/>
            <person name="Dockter R."/>
            <person name="Kennedy M."/>
            <person name="Grigoriev I.V."/>
            <person name="Spatafora J.W."/>
        </authorList>
    </citation>
    <scope>NUCLEOTIDE SEQUENCE [LARGE SCALE GENOMIC DNA]</scope>
    <source>
        <strain evidence="1 2">CBS 120377</strain>
    </source>
</reference>
<dbReference type="EMBL" id="KQ947410">
    <property type="protein sequence ID" value="KUJ19674.1"/>
    <property type="molecule type" value="Genomic_DNA"/>
</dbReference>
<dbReference type="RefSeq" id="XP_018074029.1">
    <property type="nucleotide sequence ID" value="XM_018207658.1"/>
</dbReference>